<evidence type="ECO:0000313" key="6">
    <source>
        <dbReference type="Proteomes" id="UP000826012"/>
    </source>
</evidence>
<accession>A0ABN6IH15</accession>
<dbReference type="PANTHER" id="PTHR12526:SF572">
    <property type="entry name" value="BLL5144 PROTEIN"/>
    <property type="match status" value="1"/>
</dbReference>
<dbReference type="EMBL" id="AP024828">
    <property type="protein sequence ID" value="BCZ22544.1"/>
    <property type="molecule type" value="Genomic_DNA"/>
</dbReference>
<dbReference type="SUPFAM" id="SSF53756">
    <property type="entry name" value="UDP-Glycosyltransferase/glycogen phosphorylase"/>
    <property type="match status" value="1"/>
</dbReference>
<sequence length="343" mass="35961">MTAYGADVSVVRVSDAAPSLSTHVIGELINDSPASVAACADLLNQSDVAVIQHQHGVHGGVDEDAVLDIVERLRVPSIVIAHTVLKSPTRQQRTVFEAIAARADRVIVMSDVAGEKLSCGFDIDRRKLAVIPHGASVPMSACIRGGRPTLLTWGLLRPGMGIERVIDAMGSLSGLPGRPRYLIAGPTQPRVLATAGEEYRDALTAQALRCGVADSVFFDAGYRNGPMLTALIQAAAVVVLPYDSADVVTSGALVDAVASGRPVVATAFPHAVELLGTGAGIVVGHDEPDALVAALRRVLTEPRFASAMAAEARRLAPEMAWPVVAGAYLVLARQVVAQRRVWA</sequence>
<feature type="domain" description="Glycosyl transferase family 1" evidence="3">
    <location>
        <begin position="144"/>
        <end position="314"/>
    </location>
</feature>
<keyword evidence="2 5" id="KW-0808">Transferase</keyword>
<evidence type="ECO:0000256" key="1">
    <source>
        <dbReference type="ARBA" id="ARBA00022676"/>
    </source>
</evidence>
<evidence type="ECO:0000256" key="2">
    <source>
        <dbReference type="ARBA" id="ARBA00022679"/>
    </source>
</evidence>
<dbReference type="InterPro" id="IPR028098">
    <property type="entry name" value="Glyco_trans_4-like_N"/>
</dbReference>
<dbReference type="InterPro" id="IPR001296">
    <property type="entry name" value="Glyco_trans_1"/>
</dbReference>
<evidence type="ECO:0000313" key="5">
    <source>
        <dbReference type="EMBL" id="BCZ22544.1"/>
    </source>
</evidence>
<dbReference type="Proteomes" id="UP000826012">
    <property type="component" value="Chromosome"/>
</dbReference>
<dbReference type="GO" id="GO:0016740">
    <property type="term" value="F:transferase activity"/>
    <property type="evidence" value="ECO:0007669"/>
    <property type="project" value="UniProtKB-KW"/>
</dbReference>
<organism evidence="5 6">
    <name type="scientific">Mycobacterium senriense</name>
    <dbReference type="NCBI Taxonomy" id="2775496"/>
    <lineage>
        <taxon>Bacteria</taxon>
        <taxon>Bacillati</taxon>
        <taxon>Actinomycetota</taxon>
        <taxon>Actinomycetes</taxon>
        <taxon>Mycobacteriales</taxon>
        <taxon>Mycobacteriaceae</taxon>
        <taxon>Mycobacterium</taxon>
        <taxon>Mycobacterium avium complex (MAC)</taxon>
    </lineage>
</organism>
<reference evidence="5 6" key="2">
    <citation type="submission" date="2021-07" db="EMBL/GenBank/DDBJ databases">
        <authorList>
            <person name="Matsumoto Y."/>
            <person name="Motooka D."/>
            <person name="Nakamura S."/>
        </authorList>
    </citation>
    <scope>NUCLEOTIDE SEQUENCE [LARGE SCALE GENOMIC DNA]</scope>
    <source>
        <strain evidence="5 6">TY59</strain>
    </source>
</reference>
<reference evidence="5 6" key="1">
    <citation type="submission" date="2021-07" db="EMBL/GenBank/DDBJ databases">
        <title>Complete genome sequence of nontuberculous Mycobacterium sp. TY59.</title>
        <authorList>
            <person name="Fukushima K."/>
        </authorList>
    </citation>
    <scope>NUCLEOTIDE SEQUENCE [LARGE SCALE GENOMIC DNA]</scope>
    <source>
        <strain evidence="5 6">TY59</strain>
    </source>
</reference>
<evidence type="ECO:0000259" key="3">
    <source>
        <dbReference type="Pfam" id="PF00534"/>
    </source>
</evidence>
<dbReference type="Gene3D" id="3.40.50.2000">
    <property type="entry name" value="Glycogen Phosphorylase B"/>
    <property type="match status" value="2"/>
</dbReference>
<proteinExistence type="predicted"/>
<dbReference type="Pfam" id="PF00534">
    <property type="entry name" value="Glycos_transf_1"/>
    <property type="match status" value="1"/>
</dbReference>
<keyword evidence="6" id="KW-1185">Reference proteome</keyword>
<dbReference type="Pfam" id="PF13439">
    <property type="entry name" value="Glyco_transf_4"/>
    <property type="match status" value="1"/>
</dbReference>
<protein>
    <submittedName>
        <fullName evidence="5">Glycosyl transferase family 1</fullName>
    </submittedName>
</protein>
<feature type="domain" description="Glycosyltransferase subfamily 4-like N-terminal" evidence="4">
    <location>
        <begin position="28"/>
        <end position="134"/>
    </location>
</feature>
<dbReference type="PANTHER" id="PTHR12526">
    <property type="entry name" value="GLYCOSYLTRANSFERASE"/>
    <property type="match status" value="1"/>
</dbReference>
<name>A0ABN6IH15_9MYCO</name>
<evidence type="ECO:0000259" key="4">
    <source>
        <dbReference type="Pfam" id="PF13439"/>
    </source>
</evidence>
<gene>
    <name evidence="5" type="ORF">MTY59_23990</name>
</gene>
<keyword evidence="1" id="KW-0328">Glycosyltransferase</keyword>